<feature type="domain" description="DUF3887" evidence="2">
    <location>
        <begin position="80"/>
        <end position="169"/>
    </location>
</feature>
<dbReference type="Gene3D" id="3.10.450.590">
    <property type="match status" value="1"/>
</dbReference>
<protein>
    <recommendedName>
        <fullName evidence="2">DUF3887 domain-containing protein</fullName>
    </recommendedName>
</protein>
<evidence type="ECO:0000259" key="2">
    <source>
        <dbReference type="Pfam" id="PF13026"/>
    </source>
</evidence>
<sequence>MDDNDPLLGAIVHADQQLQAATKALEAAAQQAREAGATWQQIGAAMGISKQAAAQRFARLKPRDEAGAAAVLEARLAAIAQQFFAALASGDPATAHSMMTYTTRRLLSQTRLTTMWASVVDECGEFEGVKRTALEQHATRAVLTFRLQHAAGEPVGQFSFNSAHKITGLVVYLDDSAELPW</sequence>
<dbReference type="Pfam" id="PF13026">
    <property type="entry name" value="DUF3887"/>
    <property type="match status" value="1"/>
</dbReference>
<dbReference type="EMBL" id="JACIFD010000006">
    <property type="protein sequence ID" value="MBB4071424.1"/>
    <property type="molecule type" value="Genomic_DNA"/>
</dbReference>
<feature type="coiled-coil region" evidence="1">
    <location>
        <begin position="11"/>
        <end position="38"/>
    </location>
</feature>
<keyword evidence="4" id="KW-1185">Reference proteome</keyword>
<name>A0A840DED5_9MICO</name>
<comment type="caution">
    <text evidence="3">The sequence shown here is derived from an EMBL/GenBank/DDBJ whole genome shotgun (WGS) entry which is preliminary data.</text>
</comment>
<proteinExistence type="predicted"/>
<dbReference type="Proteomes" id="UP000571183">
    <property type="component" value="Unassembled WGS sequence"/>
</dbReference>
<evidence type="ECO:0000313" key="4">
    <source>
        <dbReference type="Proteomes" id="UP000571183"/>
    </source>
</evidence>
<dbReference type="InterPro" id="IPR024981">
    <property type="entry name" value="DUF3887"/>
</dbReference>
<evidence type="ECO:0000256" key="1">
    <source>
        <dbReference type="SAM" id="Coils"/>
    </source>
</evidence>
<reference evidence="3" key="1">
    <citation type="submission" date="2020-08" db="EMBL/GenBank/DDBJ databases">
        <title>Sequencing the genomes of 1000 actinobacteria strains.</title>
        <authorList>
            <person name="Klenk H.-P."/>
        </authorList>
    </citation>
    <scope>NUCLEOTIDE SEQUENCE [LARGE SCALE GENOMIC DNA]</scope>
    <source>
        <strain evidence="3">DSM 27064</strain>
    </source>
</reference>
<keyword evidence="1" id="KW-0175">Coiled coil</keyword>
<evidence type="ECO:0000313" key="3">
    <source>
        <dbReference type="EMBL" id="MBB4071424.1"/>
    </source>
</evidence>
<dbReference type="AlphaFoldDB" id="A0A840DED5"/>
<accession>A0A840DED5</accession>
<gene>
    <name evidence="3" type="ORF">F5897_000728</name>
</gene>
<dbReference type="RefSeq" id="WP_183304505.1">
    <property type="nucleotide sequence ID" value="NZ_JACIFD010000006.1"/>
</dbReference>
<organism evidence="3 4">
    <name type="scientific">Canibacter oris</name>
    <dbReference type="NCBI Taxonomy" id="1365628"/>
    <lineage>
        <taxon>Bacteria</taxon>
        <taxon>Bacillati</taxon>
        <taxon>Actinomycetota</taxon>
        <taxon>Actinomycetes</taxon>
        <taxon>Micrococcales</taxon>
        <taxon>Microbacteriaceae</taxon>
        <taxon>Canibacter</taxon>
    </lineage>
</organism>